<accession>A0AAP0PL08</accession>
<keyword evidence="6" id="KW-1185">Reference proteome</keyword>
<feature type="compositionally biased region" description="Basic and acidic residues" evidence="1">
    <location>
        <begin position="271"/>
        <end position="286"/>
    </location>
</feature>
<evidence type="ECO:0008006" key="7">
    <source>
        <dbReference type="Google" id="ProtNLM"/>
    </source>
</evidence>
<organism evidence="5 6">
    <name type="scientific">Stephania cephalantha</name>
    <dbReference type="NCBI Taxonomy" id="152367"/>
    <lineage>
        <taxon>Eukaryota</taxon>
        <taxon>Viridiplantae</taxon>
        <taxon>Streptophyta</taxon>
        <taxon>Embryophyta</taxon>
        <taxon>Tracheophyta</taxon>
        <taxon>Spermatophyta</taxon>
        <taxon>Magnoliopsida</taxon>
        <taxon>Ranunculales</taxon>
        <taxon>Menispermaceae</taxon>
        <taxon>Menispermoideae</taxon>
        <taxon>Cissampelideae</taxon>
        <taxon>Stephania</taxon>
    </lineage>
</organism>
<dbReference type="InterPro" id="IPR057059">
    <property type="entry name" value="LTI65/LTI78_PGEED"/>
</dbReference>
<evidence type="ECO:0000259" key="3">
    <source>
        <dbReference type="Pfam" id="PF23402"/>
    </source>
</evidence>
<sequence>MNTQMERPPQQDTHSVGVHSTVEGQDGDHDSQTKKSVLKKVKNKAKKIKDTIVKHGHAHDHDQDKEEDDEDEETKRDPEVHGPHSYQIPNQFNVPLNFDKWVAGHHESGVDFQSTVISSQDIGRFELEEDPHAPKGQNQKSEPGNYQSKVSDPTNSGGIEADVPPITSALDKSEVSPKTEHRQKQSTTYTEKISLATTAITQKAKYAKDAITSKLKTEHSVSDGTNLSEKQGLDRGVSVREYLVGKLQPSEEDKALSEVISMALHDKLKMVETSEEEKGRVGKVTESDEVASRLGRGSDEEISNNNKRVVDRVKEVATSWFGKGGETNPSLAFPSPS</sequence>
<feature type="region of interest" description="Disordered" evidence="1">
    <location>
        <begin position="121"/>
        <end position="190"/>
    </location>
</feature>
<feature type="domain" description="LTI65/LTI78 PGEED repeat" evidence="2">
    <location>
        <begin position="234"/>
        <end position="264"/>
    </location>
</feature>
<dbReference type="GO" id="GO:0006950">
    <property type="term" value="P:response to stress"/>
    <property type="evidence" value="ECO:0007669"/>
    <property type="project" value="TreeGrafter"/>
</dbReference>
<evidence type="ECO:0000313" key="5">
    <source>
        <dbReference type="EMBL" id="KAK9147877.1"/>
    </source>
</evidence>
<reference evidence="5 6" key="1">
    <citation type="submission" date="2024-01" db="EMBL/GenBank/DDBJ databases">
        <title>Genome assemblies of Stephania.</title>
        <authorList>
            <person name="Yang L."/>
        </authorList>
    </citation>
    <scope>NUCLEOTIDE SEQUENCE [LARGE SCALE GENOMIC DNA]</scope>
    <source>
        <strain evidence="5">JXDWG</strain>
        <tissue evidence="5">Leaf</tissue>
    </source>
</reference>
<feature type="domain" description="LTI65/LTI78 NYQTKV repeat" evidence="3">
    <location>
        <begin position="126"/>
        <end position="175"/>
    </location>
</feature>
<evidence type="ECO:0000256" key="1">
    <source>
        <dbReference type="SAM" id="MobiDB-lite"/>
    </source>
</evidence>
<feature type="region of interest" description="Disordered" evidence="1">
    <location>
        <begin position="271"/>
        <end position="302"/>
    </location>
</feature>
<dbReference type="PANTHER" id="PTHR33836:SF1">
    <property type="entry name" value="LOW-TEMPERATURE-INDUCED 65 KDA PROTEIN-RELATED"/>
    <property type="match status" value="1"/>
</dbReference>
<name>A0AAP0PL08_9MAGN</name>
<dbReference type="Proteomes" id="UP001419268">
    <property type="component" value="Unassembled WGS sequence"/>
</dbReference>
<comment type="caution">
    <text evidence="5">The sequence shown here is derived from an EMBL/GenBank/DDBJ whole genome shotgun (WGS) entry which is preliminary data.</text>
</comment>
<dbReference type="GO" id="GO:0009737">
    <property type="term" value="P:response to abscisic acid"/>
    <property type="evidence" value="ECO:0007669"/>
    <property type="project" value="InterPro"/>
</dbReference>
<feature type="region of interest" description="Disordered" evidence="1">
    <location>
        <begin position="1"/>
        <end position="91"/>
    </location>
</feature>
<feature type="compositionally biased region" description="Polar residues" evidence="1">
    <location>
        <begin position="1"/>
        <end position="14"/>
    </location>
</feature>
<protein>
    <recommendedName>
        <fullName evidence="7">Low-temperature-induced 65 kDa protein</fullName>
    </recommendedName>
</protein>
<feature type="domain" description="LTI65/LTI78 N-terminal" evidence="4">
    <location>
        <begin position="32"/>
        <end position="86"/>
    </location>
</feature>
<dbReference type="EMBL" id="JBBNAG010000003">
    <property type="protein sequence ID" value="KAK9147877.1"/>
    <property type="molecule type" value="Genomic_DNA"/>
</dbReference>
<feature type="compositionally biased region" description="Basic and acidic residues" evidence="1">
    <location>
        <begin position="171"/>
        <end position="183"/>
    </location>
</feature>
<dbReference type="Pfam" id="PF23399">
    <property type="entry name" value="LTI65_PGEED"/>
    <property type="match status" value="1"/>
</dbReference>
<evidence type="ECO:0000313" key="6">
    <source>
        <dbReference type="Proteomes" id="UP001419268"/>
    </source>
</evidence>
<dbReference type="PANTHER" id="PTHR33836">
    <property type="entry name" value="LOW-TEMPERATURE-INDUCED 65 KDA PROTEIN-RELATED"/>
    <property type="match status" value="1"/>
</dbReference>
<feature type="compositionally biased region" description="Basic and acidic residues" evidence="1">
    <location>
        <begin position="123"/>
        <end position="133"/>
    </location>
</feature>
<feature type="compositionally biased region" description="Basic residues" evidence="1">
    <location>
        <begin position="36"/>
        <end position="47"/>
    </location>
</feature>
<evidence type="ECO:0000259" key="4">
    <source>
        <dbReference type="Pfam" id="PF23403"/>
    </source>
</evidence>
<dbReference type="InterPro" id="IPR037491">
    <property type="entry name" value="LTI78/LTI65"/>
</dbReference>
<proteinExistence type="predicted"/>
<feature type="compositionally biased region" description="Polar residues" evidence="1">
    <location>
        <begin position="136"/>
        <end position="157"/>
    </location>
</feature>
<dbReference type="Pfam" id="PF23403">
    <property type="entry name" value="LTI65_LTI78_N"/>
    <property type="match status" value="1"/>
</dbReference>
<dbReference type="Pfam" id="PF23402">
    <property type="entry name" value="LTI65_LTI78_NYQTKV"/>
    <property type="match status" value="1"/>
</dbReference>
<feature type="compositionally biased region" description="Basic and acidic residues" evidence="1">
    <location>
        <begin position="73"/>
        <end position="82"/>
    </location>
</feature>
<feature type="compositionally biased region" description="Basic and acidic residues" evidence="1">
    <location>
        <begin position="48"/>
        <end position="64"/>
    </location>
</feature>
<dbReference type="InterPro" id="IPR057058">
    <property type="entry name" value="LTI65_LTI78_NYQTKV"/>
</dbReference>
<gene>
    <name evidence="5" type="ORF">Scep_006634</name>
</gene>
<dbReference type="AlphaFoldDB" id="A0AAP0PL08"/>
<dbReference type="InterPro" id="IPR056605">
    <property type="entry name" value="LTI65_LTI78_N"/>
</dbReference>
<evidence type="ECO:0000259" key="2">
    <source>
        <dbReference type="Pfam" id="PF23399"/>
    </source>
</evidence>